<gene>
    <name evidence="10" type="ORF">TRFO_42849</name>
</gene>
<comment type="catalytic activity">
    <reaction evidence="7 8">
        <text>L-aspartate + 2-oxoglutarate = oxaloacetate + L-glutamate</text>
        <dbReference type="Rhea" id="RHEA:21824"/>
        <dbReference type="ChEBI" id="CHEBI:16452"/>
        <dbReference type="ChEBI" id="CHEBI:16810"/>
        <dbReference type="ChEBI" id="CHEBI:29985"/>
        <dbReference type="ChEBI" id="CHEBI:29991"/>
        <dbReference type="EC" id="2.6.1.1"/>
    </reaction>
</comment>
<reference evidence="10" key="1">
    <citation type="submission" date="2016-10" db="EMBL/GenBank/DDBJ databases">
        <authorList>
            <person name="Benchimol M."/>
            <person name="Almeida L.G."/>
            <person name="Vasconcelos A.T."/>
            <person name="Perreira-Neves A."/>
            <person name="Rosa I.A."/>
            <person name="Tasca T."/>
            <person name="Bogo M.R."/>
            <person name="de Souza W."/>
        </authorList>
    </citation>
    <scope>NUCLEOTIDE SEQUENCE [LARGE SCALE GENOMIC DNA]</scope>
    <source>
        <strain evidence="10">K</strain>
    </source>
</reference>
<evidence type="ECO:0000259" key="9">
    <source>
        <dbReference type="Pfam" id="PF00155"/>
    </source>
</evidence>
<dbReference type="PROSITE" id="PS00105">
    <property type="entry name" value="AA_TRANSFER_CLASS_1"/>
    <property type="match status" value="1"/>
</dbReference>
<dbReference type="InterPro" id="IPR004839">
    <property type="entry name" value="Aminotransferase_I/II_large"/>
</dbReference>
<dbReference type="Pfam" id="PF00155">
    <property type="entry name" value="Aminotran_1_2"/>
    <property type="match status" value="1"/>
</dbReference>
<evidence type="ECO:0000256" key="3">
    <source>
        <dbReference type="ARBA" id="ARBA00011738"/>
    </source>
</evidence>
<dbReference type="VEuPathDB" id="TrichDB:TRFO_42849"/>
<dbReference type="Gene3D" id="3.90.1150.10">
    <property type="entry name" value="Aspartate Aminotransferase, domain 1"/>
    <property type="match status" value="1"/>
</dbReference>
<keyword evidence="11" id="KW-1185">Reference proteome</keyword>
<dbReference type="InterPro" id="IPR015421">
    <property type="entry name" value="PyrdxlP-dep_Trfase_major"/>
</dbReference>
<dbReference type="Proteomes" id="UP000179807">
    <property type="component" value="Unassembled WGS sequence"/>
</dbReference>
<accession>A0A1J4KUQ8</accession>
<dbReference type="InterPro" id="IPR004838">
    <property type="entry name" value="NHTrfase_class1_PyrdxlP-BS"/>
</dbReference>
<evidence type="ECO:0000256" key="2">
    <source>
        <dbReference type="ARBA" id="ARBA00007441"/>
    </source>
</evidence>
<dbReference type="PRINTS" id="PR00799">
    <property type="entry name" value="TRANSAMINASE"/>
</dbReference>
<proteinExistence type="inferred from homology"/>
<protein>
    <recommendedName>
        <fullName evidence="8">Aspartate aminotransferase</fullName>
        <ecNumber evidence="8">2.6.1.1</ecNumber>
    </recommendedName>
</protein>
<comment type="subunit">
    <text evidence="3 8">Homodimer.</text>
</comment>
<dbReference type="Gene3D" id="3.40.640.10">
    <property type="entry name" value="Type I PLP-dependent aspartate aminotransferase-like (Major domain)"/>
    <property type="match status" value="1"/>
</dbReference>
<organism evidence="10 11">
    <name type="scientific">Tritrichomonas foetus</name>
    <dbReference type="NCBI Taxonomy" id="1144522"/>
    <lineage>
        <taxon>Eukaryota</taxon>
        <taxon>Metamonada</taxon>
        <taxon>Parabasalia</taxon>
        <taxon>Tritrichomonadida</taxon>
        <taxon>Tritrichomonadidae</taxon>
        <taxon>Tritrichomonas</taxon>
    </lineage>
</organism>
<dbReference type="AlphaFoldDB" id="A0A1J4KUQ8"/>
<dbReference type="CDD" id="cd00609">
    <property type="entry name" value="AAT_like"/>
    <property type="match status" value="1"/>
</dbReference>
<dbReference type="PANTHER" id="PTHR11879">
    <property type="entry name" value="ASPARTATE AMINOTRANSFERASE"/>
    <property type="match status" value="1"/>
</dbReference>
<dbReference type="GO" id="GO:0006520">
    <property type="term" value="P:amino acid metabolic process"/>
    <property type="evidence" value="ECO:0007669"/>
    <property type="project" value="InterPro"/>
</dbReference>
<feature type="domain" description="Aminotransferase class I/classII large" evidence="9">
    <location>
        <begin position="58"/>
        <end position="420"/>
    </location>
</feature>
<comment type="similarity">
    <text evidence="2">Belongs to the class-I pyridoxal-phosphate-dependent aminotransferase family.</text>
</comment>
<evidence type="ECO:0000313" key="11">
    <source>
        <dbReference type="Proteomes" id="UP000179807"/>
    </source>
</evidence>
<comment type="cofactor">
    <cofactor evidence="1">
        <name>pyridoxal 5'-phosphate</name>
        <dbReference type="ChEBI" id="CHEBI:597326"/>
    </cofactor>
</comment>
<dbReference type="EMBL" id="MLAK01000307">
    <property type="protein sequence ID" value="OHT14874.1"/>
    <property type="molecule type" value="Genomic_DNA"/>
</dbReference>
<dbReference type="OrthoDB" id="6752799at2759"/>
<evidence type="ECO:0000256" key="7">
    <source>
        <dbReference type="ARBA" id="ARBA00049185"/>
    </source>
</evidence>
<dbReference type="GO" id="GO:0004069">
    <property type="term" value="F:L-aspartate:2-oxoglutarate aminotransferase activity"/>
    <property type="evidence" value="ECO:0007669"/>
    <property type="project" value="UniProtKB-EC"/>
</dbReference>
<dbReference type="RefSeq" id="XP_068368010.1">
    <property type="nucleotide sequence ID" value="XM_068514507.1"/>
</dbReference>
<name>A0A1J4KUQ8_9EUKA</name>
<keyword evidence="4 8" id="KW-0032">Aminotransferase</keyword>
<comment type="miscellaneous">
    <text evidence="8">In eukaryotes there are cytoplasmic, mitochondrial and chloroplastic isozymes.</text>
</comment>
<dbReference type="SUPFAM" id="SSF53383">
    <property type="entry name" value="PLP-dependent transferases"/>
    <property type="match status" value="1"/>
</dbReference>
<evidence type="ECO:0000256" key="4">
    <source>
        <dbReference type="ARBA" id="ARBA00022576"/>
    </source>
</evidence>
<evidence type="ECO:0000313" key="10">
    <source>
        <dbReference type="EMBL" id="OHT14874.1"/>
    </source>
</evidence>
<dbReference type="InterPro" id="IPR015424">
    <property type="entry name" value="PyrdxlP-dep_Trfase"/>
</dbReference>
<evidence type="ECO:0000256" key="5">
    <source>
        <dbReference type="ARBA" id="ARBA00022679"/>
    </source>
</evidence>
<comment type="caution">
    <text evidence="10">The sequence shown here is derived from an EMBL/GenBank/DDBJ whole genome shotgun (WGS) entry which is preliminary data.</text>
</comment>
<dbReference type="GeneID" id="94849211"/>
<keyword evidence="5 8" id="KW-0808">Transferase</keyword>
<keyword evidence="6" id="KW-0663">Pyridoxal phosphate</keyword>
<dbReference type="EC" id="2.6.1.1" evidence="8"/>
<dbReference type="InterPro" id="IPR000796">
    <property type="entry name" value="Asp_trans"/>
</dbReference>
<dbReference type="InterPro" id="IPR015422">
    <property type="entry name" value="PyrdxlP-dep_Trfase_small"/>
</dbReference>
<evidence type="ECO:0000256" key="6">
    <source>
        <dbReference type="ARBA" id="ARBA00022898"/>
    </source>
</evidence>
<evidence type="ECO:0000256" key="1">
    <source>
        <dbReference type="ARBA" id="ARBA00001933"/>
    </source>
</evidence>
<sequence length="426" mass="48130">MKSISKLISTFFTSFYNFHFILDNRSKMLSDRLSNVEHAPPDAIFGVSQKFNASPLKEKYLLSVGVYRTEESQPHVFSAVREAESRIHHKYSKDYLPMTGCPTFLRAARQLLFTNELLDKYGDRIGSVQSCAGTGALYLCSRFAKKFLNNPKVLLSNPMWPNYRLIFGDNGHEIGLYPWLKQDCTLDIDGFCEALEKAPRNCLVVIQVCAHNPTGVDPTPDQWQIIYRVAKECGHLLCFDFAYMGFASGDINVDAQPVRDYLEWGIPFLCCFSFSKCMGLYGERIGVCHAFCSSKTDAENVRSQIALLGRETWSVCPQNGSYIAAEVLQDEELHRKWIEELQCISGRIRNIRAKLCDLLEEKTGRSWEFLRKQRGMFAHTGLTPEQVDKLADQGVFIPRSGRVSIPALNNNNVEFIANAIAAAVAD</sequence>
<dbReference type="GO" id="GO:0005739">
    <property type="term" value="C:mitochondrion"/>
    <property type="evidence" value="ECO:0007669"/>
    <property type="project" value="TreeGrafter"/>
</dbReference>
<dbReference type="GO" id="GO:0030170">
    <property type="term" value="F:pyridoxal phosphate binding"/>
    <property type="evidence" value="ECO:0007669"/>
    <property type="project" value="InterPro"/>
</dbReference>
<evidence type="ECO:0000256" key="8">
    <source>
        <dbReference type="RuleBase" id="RU000480"/>
    </source>
</evidence>
<dbReference type="PANTHER" id="PTHR11879:SF22">
    <property type="entry name" value="ASPARTATE AMINOTRANSFERASE, MITOCHONDRIAL"/>
    <property type="match status" value="1"/>
</dbReference>